<dbReference type="Proteomes" id="UP000014974">
    <property type="component" value="Unassembled WGS sequence"/>
</dbReference>
<accession>S7VEB3</accession>
<comment type="caution">
    <text evidence="1">The sequence shown here is derived from an EMBL/GenBank/DDBJ whole genome shotgun (WGS) entry which is preliminary data.</text>
</comment>
<evidence type="ECO:0000313" key="1">
    <source>
        <dbReference type="EMBL" id="EPR68366.1"/>
    </source>
</evidence>
<protein>
    <submittedName>
        <fullName evidence="1">Uncharacterized protein</fullName>
    </submittedName>
</protein>
<evidence type="ECO:0000313" key="2">
    <source>
        <dbReference type="Proteomes" id="UP000014974"/>
    </source>
</evidence>
<gene>
    <name evidence="1" type="ORF">ADICYQ_2658</name>
</gene>
<organism evidence="1 2">
    <name type="scientific">Cyclobacterium qasimii M12-11B</name>
    <dbReference type="NCBI Taxonomy" id="641524"/>
    <lineage>
        <taxon>Bacteria</taxon>
        <taxon>Pseudomonadati</taxon>
        <taxon>Bacteroidota</taxon>
        <taxon>Cytophagia</taxon>
        <taxon>Cytophagales</taxon>
        <taxon>Cyclobacteriaceae</taxon>
        <taxon>Cyclobacterium</taxon>
    </lineage>
</organism>
<dbReference type="AlphaFoldDB" id="S7VEB3"/>
<proteinExistence type="predicted"/>
<sequence length="53" mass="5794">MKDAVNSYHFTSPNGAKYQSQGCQPLVENIEKNPILAVLLLFLSATLLTKSQA</sequence>
<name>S7VEB3_9BACT</name>
<dbReference type="EMBL" id="ATNM01000105">
    <property type="protein sequence ID" value="EPR68366.1"/>
    <property type="molecule type" value="Genomic_DNA"/>
</dbReference>
<reference evidence="1 2" key="1">
    <citation type="journal article" date="2013" name="Genome Announc.">
        <title>Draft Genome Sequence of Cyclobacterium qasimii Strain M12-11BT, Isolated from Arctic Marine Sediment.</title>
        <authorList>
            <person name="Shivaji S."/>
            <person name="Ara S."/>
            <person name="Singh A."/>
            <person name="Kumar Pinnaka A."/>
        </authorList>
    </citation>
    <scope>NUCLEOTIDE SEQUENCE [LARGE SCALE GENOMIC DNA]</scope>
    <source>
        <strain evidence="1 2">M12-11B</strain>
    </source>
</reference>